<reference evidence="2" key="1">
    <citation type="journal article" date="2020" name="mSystems">
        <title>Genome- and Community-Level Interaction Insights into Carbon Utilization and Element Cycling Functions of Hydrothermarchaeota in Hydrothermal Sediment.</title>
        <authorList>
            <person name="Zhou Z."/>
            <person name="Liu Y."/>
            <person name="Xu W."/>
            <person name="Pan J."/>
            <person name="Luo Z.H."/>
            <person name="Li M."/>
        </authorList>
    </citation>
    <scope>NUCLEOTIDE SEQUENCE [LARGE SCALE GENOMIC DNA]</scope>
    <source>
        <strain evidence="2">SpSt-914</strain>
    </source>
</reference>
<feature type="domain" description="Gingipain propeptide" evidence="1">
    <location>
        <begin position="27"/>
        <end position="116"/>
    </location>
</feature>
<dbReference type="Pfam" id="PF08126">
    <property type="entry name" value="Propeptide_C25"/>
    <property type="match status" value="1"/>
</dbReference>
<accession>A0A7V3PST3</accession>
<dbReference type="InterPro" id="IPR038490">
    <property type="entry name" value="Gingipain_propep_sf"/>
</dbReference>
<dbReference type="EMBL" id="DTMZ01000028">
    <property type="protein sequence ID" value="HGD12760.1"/>
    <property type="molecule type" value="Genomic_DNA"/>
</dbReference>
<dbReference type="Gene3D" id="2.60.40.3800">
    <property type="match status" value="1"/>
</dbReference>
<comment type="caution">
    <text evidence="2">The sequence shown here is derived from an EMBL/GenBank/DDBJ whole genome shotgun (WGS) entry which is preliminary data.</text>
</comment>
<evidence type="ECO:0000259" key="1">
    <source>
        <dbReference type="Pfam" id="PF08126"/>
    </source>
</evidence>
<organism evidence="2">
    <name type="scientific">candidate division WOR-3 bacterium</name>
    <dbReference type="NCBI Taxonomy" id="2052148"/>
    <lineage>
        <taxon>Bacteria</taxon>
        <taxon>Bacteria division WOR-3</taxon>
    </lineage>
</organism>
<protein>
    <recommendedName>
        <fullName evidence="1">Gingipain propeptide domain-containing protein</fullName>
    </recommendedName>
</protein>
<sequence>MILLVLPTLIIAGPRWVPLTKGSSETPAAFTILTSNSQHTVIELEIIGIYVDDINTPAGQFQSINLGIQAGGVLTTVGSPQLPVVARFIGIPDDRDVDIKILNQETVTLSGYNILPA</sequence>
<dbReference type="AlphaFoldDB" id="A0A7V3PST3"/>
<evidence type="ECO:0000313" key="2">
    <source>
        <dbReference type="EMBL" id="HGD12760.1"/>
    </source>
</evidence>
<dbReference type="GO" id="GO:0004197">
    <property type="term" value="F:cysteine-type endopeptidase activity"/>
    <property type="evidence" value="ECO:0007669"/>
    <property type="project" value="InterPro"/>
</dbReference>
<name>A0A7V3PST3_UNCW3</name>
<dbReference type="InterPro" id="IPR012600">
    <property type="entry name" value="Propeptide_C25"/>
</dbReference>
<proteinExistence type="predicted"/>
<gene>
    <name evidence="2" type="ORF">ENX16_01560</name>
</gene>